<feature type="binding site" evidence="5">
    <location>
        <position position="227"/>
    </location>
    <ligand>
        <name>dimethylallyl diphosphate</name>
        <dbReference type="ChEBI" id="CHEBI:57623"/>
    </ligand>
</feature>
<keyword evidence="1 5" id="KW-0004">4Fe-4S</keyword>
<feature type="binding site" evidence="5">
    <location>
        <position position="129"/>
    </location>
    <ligand>
        <name>(2E)-4-hydroxy-3-methylbut-2-enyl diphosphate</name>
        <dbReference type="ChEBI" id="CHEBI:128753"/>
    </ligand>
</feature>
<evidence type="ECO:0000313" key="7">
    <source>
        <dbReference type="Proteomes" id="UP000006034"/>
    </source>
</evidence>
<feature type="binding site" evidence="5">
    <location>
        <position position="101"/>
    </location>
    <ligand>
        <name>[4Fe-4S] cluster</name>
        <dbReference type="ChEBI" id="CHEBI:49883"/>
    </ligand>
</feature>
<evidence type="ECO:0000256" key="4">
    <source>
        <dbReference type="ARBA" id="ARBA00023014"/>
    </source>
</evidence>
<feature type="binding site" evidence="5">
    <location>
        <position position="225"/>
    </location>
    <ligand>
        <name>dimethylallyl diphosphate</name>
        <dbReference type="ChEBI" id="CHEBI:57623"/>
    </ligand>
</feature>
<feature type="binding site" evidence="5">
    <location>
        <position position="13"/>
    </location>
    <ligand>
        <name>[4Fe-4S] cluster</name>
        <dbReference type="ChEBI" id="CHEBI:49883"/>
    </ligand>
</feature>
<feature type="binding site" evidence="5">
    <location>
        <position position="79"/>
    </location>
    <ligand>
        <name>(2E)-4-hydroxy-3-methylbut-2-enyl diphosphate</name>
        <dbReference type="ChEBI" id="CHEBI:128753"/>
    </ligand>
</feature>
<keyword evidence="5" id="KW-0414">Isoprene biosynthesis</keyword>
<dbReference type="UniPathway" id="UPA00059">
    <property type="reaction ID" value="UER00105"/>
</dbReference>
<feature type="binding site" evidence="5">
    <location>
        <position position="46"/>
    </location>
    <ligand>
        <name>dimethylallyl diphosphate</name>
        <dbReference type="ChEBI" id="CHEBI:57623"/>
    </ligand>
</feature>
<keyword evidence="3 5" id="KW-0408">Iron</keyword>
<dbReference type="GO" id="GO:0051745">
    <property type="term" value="F:4-hydroxy-3-methylbut-2-enyl diphosphate reductase activity"/>
    <property type="evidence" value="ECO:0007669"/>
    <property type="project" value="UniProtKB-UniRule"/>
</dbReference>
<comment type="pathway">
    <text evidence="5">Isoprenoid biosynthesis; dimethylallyl diphosphate biosynthesis; dimethylallyl diphosphate from (2E)-4-hydroxy-3-methylbutenyl diphosphate: step 1/1.</text>
</comment>
<keyword evidence="4 5" id="KW-0411">Iron-sulfur</keyword>
<gene>
    <name evidence="5" type="primary">ispH</name>
    <name evidence="6" type="ORF">HMPREF0179_02546</name>
</gene>
<evidence type="ECO:0000256" key="3">
    <source>
        <dbReference type="ARBA" id="ARBA00023004"/>
    </source>
</evidence>
<dbReference type="OrthoDB" id="9804068at2"/>
<comment type="function">
    <text evidence="5">Catalyzes the conversion of 1-hydroxy-2-methyl-2-(E)-butenyl 4-diphosphate (HMBPP) into a mixture of isopentenyl diphosphate (IPP) and dimethylallyl diphosphate (DMAPP). Acts in the terminal step of the DOXP/MEP pathway for isoprenoid precursor biosynthesis.</text>
</comment>
<dbReference type="GO" id="GO:0050992">
    <property type="term" value="P:dimethylallyl diphosphate biosynthetic process"/>
    <property type="evidence" value="ECO:0007669"/>
    <property type="project" value="UniProtKB-UniRule"/>
</dbReference>
<dbReference type="AlphaFoldDB" id="E5Y8M8"/>
<dbReference type="PANTHER" id="PTHR30426:SF0">
    <property type="entry name" value="4-HYDROXY-3-METHYLBUT-2-ENYL DIPHOSPHATE REDUCTASE"/>
    <property type="match status" value="1"/>
</dbReference>
<dbReference type="NCBIfam" id="TIGR00216">
    <property type="entry name" value="ispH_lytB"/>
    <property type="match status" value="1"/>
</dbReference>
<feature type="active site" description="Proton donor" evidence="5">
    <location>
        <position position="131"/>
    </location>
</feature>
<dbReference type="GeneID" id="78085676"/>
<feature type="binding site" evidence="5">
    <location>
        <position position="269"/>
    </location>
    <ligand>
        <name>dimethylallyl diphosphate</name>
        <dbReference type="ChEBI" id="CHEBI:57623"/>
    </ligand>
</feature>
<feature type="binding site" evidence="5">
    <location>
        <position position="129"/>
    </location>
    <ligand>
        <name>dimethylallyl diphosphate</name>
        <dbReference type="ChEBI" id="CHEBI:57623"/>
    </ligand>
</feature>
<dbReference type="EMBL" id="ADCP02000001">
    <property type="protein sequence ID" value="EFV43648.1"/>
    <property type="molecule type" value="Genomic_DNA"/>
</dbReference>
<dbReference type="RefSeq" id="WP_005028422.1">
    <property type="nucleotide sequence ID" value="NZ_KE150238.1"/>
</dbReference>
<dbReference type="HAMAP" id="MF_00191">
    <property type="entry name" value="IspH"/>
    <property type="match status" value="1"/>
</dbReference>
<protein>
    <recommendedName>
        <fullName evidence="5">4-hydroxy-3-methylbut-2-enyl diphosphate reductase</fullName>
        <shortName evidence="5">HMBPP reductase</shortName>
        <ecNumber evidence="5">1.17.7.4</ecNumber>
    </recommendedName>
</protein>
<feature type="binding site" evidence="5">
    <location>
        <position position="269"/>
    </location>
    <ligand>
        <name>isopentenyl diphosphate</name>
        <dbReference type="ChEBI" id="CHEBI:128769"/>
    </ligand>
</feature>
<comment type="catalytic activity">
    <reaction evidence="5">
        <text>isopentenyl diphosphate + 2 oxidized [2Fe-2S]-[ferredoxin] + H2O = (2E)-4-hydroxy-3-methylbut-2-enyl diphosphate + 2 reduced [2Fe-2S]-[ferredoxin] + 2 H(+)</text>
        <dbReference type="Rhea" id="RHEA:24488"/>
        <dbReference type="Rhea" id="RHEA-COMP:10000"/>
        <dbReference type="Rhea" id="RHEA-COMP:10001"/>
        <dbReference type="ChEBI" id="CHEBI:15377"/>
        <dbReference type="ChEBI" id="CHEBI:15378"/>
        <dbReference type="ChEBI" id="CHEBI:33737"/>
        <dbReference type="ChEBI" id="CHEBI:33738"/>
        <dbReference type="ChEBI" id="CHEBI:128753"/>
        <dbReference type="ChEBI" id="CHEBI:128769"/>
        <dbReference type="EC" id="1.17.7.4"/>
    </reaction>
</comment>
<evidence type="ECO:0000256" key="2">
    <source>
        <dbReference type="ARBA" id="ARBA00022723"/>
    </source>
</evidence>
<dbReference type="HOGENOM" id="CLU_027486_0_1_7"/>
<feature type="binding site" evidence="5">
    <location>
        <position position="46"/>
    </location>
    <ligand>
        <name>(2E)-4-hydroxy-3-methylbut-2-enyl diphosphate</name>
        <dbReference type="ChEBI" id="CHEBI:128753"/>
    </ligand>
</feature>
<reference evidence="6 7" key="2">
    <citation type="submission" date="2013-04" db="EMBL/GenBank/DDBJ databases">
        <title>The Genome Sequence of Bilophila wadsworthia 3_1_6.</title>
        <authorList>
            <consortium name="The Broad Institute Genomics Platform"/>
            <person name="Earl A."/>
            <person name="Ward D."/>
            <person name="Feldgarden M."/>
            <person name="Gevers D."/>
            <person name="Sibley C."/>
            <person name="Strauss J."/>
            <person name="Allen-Vercoe E."/>
            <person name="Walker B."/>
            <person name="Young S."/>
            <person name="Zeng Q."/>
            <person name="Gargeya S."/>
            <person name="Fitzgerald M."/>
            <person name="Haas B."/>
            <person name="Abouelleil A."/>
            <person name="Allen A.W."/>
            <person name="Alvarado L."/>
            <person name="Arachchi H.M."/>
            <person name="Berlin A.M."/>
            <person name="Chapman S.B."/>
            <person name="Gainer-Dewar J."/>
            <person name="Goldberg J."/>
            <person name="Griggs A."/>
            <person name="Gujja S."/>
            <person name="Hansen M."/>
            <person name="Howarth C."/>
            <person name="Imamovic A."/>
            <person name="Ireland A."/>
            <person name="Larimer J."/>
            <person name="McCowan C."/>
            <person name="Murphy C."/>
            <person name="Pearson M."/>
            <person name="Poon T.W."/>
            <person name="Priest M."/>
            <person name="Roberts A."/>
            <person name="Saif S."/>
            <person name="Shea T."/>
            <person name="Sisk P."/>
            <person name="Sykes S."/>
            <person name="Wortman J."/>
            <person name="Nusbaum C."/>
            <person name="Birren B."/>
        </authorList>
    </citation>
    <scope>NUCLEOTIDE SEQUENCE [LARGE SCALE GENOMIC DNA]</scope>
    <source>
        <strain evidence="6 7">3_1_6</strain>
    </source>
</reference>
<feature type="binding site" evidence="5">
    <location>
        <position position="170"/>
    </location>
    <ligand>
        <name>(2E)-4-hydroxy-3-methylbut-2-enyl diphosphate</name>
        <dbReference type="ChEBI" id="CHEBI:128753"/>
    </ligand>
</feature>
<feature type="binding site" evidence="5">
    <location>
        <position position="79"/>
    </location>
    <ligand>
        <name>isopentenyl diphosphate</name>
        <dbReference type="ChEBI" id="CHEBI:128769"/>
    </ligand>
</feature>
<dbReference type="GO" id="GO:0046872">
    <property type="term" value="F:metal ion binding"/>
    <property type="evidence" value="ECO:0007669"/>
    <property type="project" value="UniProtKB-KW"/>
</dbReference>
<comment type="caution">
    <text evidence="6">The sequence shown here is derived from an EMBL/GenBank/DDBJ whole genome shotgun (WGS) entry which is preliminary data.</text>
</comment>
<reference evidence="6 7" key="1">
    <citation type="submission" date="2010-10" db="EMBL/GenBank/DDBJ databases">
        <authorList>
            <consortium name="The Broad Institute Genome Sequencing Platform"/>
            <person name="Ward D."/>
            <person name="Earl A."/>
            <person name="Feldgarden M."/>
            <person name="Young S.K."/>
            <person name="Gargeya S."/>
            <person name="Zeng Q."/>
            <person name="Alvarado L."/>
            <person name="Berlin A."/>
            <person name="Bochicchio J."/>
            <person name="Chapman S.B."/>
            <person name="Chen Z."/>
            <person name="Freedman E."/>
            <person name="Gellesch M."/>
            <person name="Goldberg J."/>
            <person name="Griggs A."/>
            <person name="Gujja S."/>
            <person name="Heilman E."/>
            <person name="Heiman D."/>
            <person name="Howarth C."/>
            <person name="Mehta T."/>
            <person name="Neiman D."/>
            <person name="Pearson M."/>
            <person name="Roberts A."/>
            <person name="Saif S."/>
            <person name="Shea T."/>
            <person name="Shenoy N."/>
            <person name="Sisk P."/>
            <person name="Stolte C."/>
            <person name="Sykes S."/>
            <person name="White J."/>
            <person name="Yandava C."/>
            <person name="Allen-Vercoe E."/>
            <person name="Sibley C."/>
            <person name="Ambrose C.E."/>
            <person name="Strauss J."/>
            <person name="Daigneault M."/>
            <person name="Haas B."/>
            <person name="Nusbaum C."/>
            <person name="Birren B."/>
        </authorList>
    </citation>
    <scope>NUCLEOTIDE SEQUENCE [LARGE SCALE GENOMIC DNA]</scope>
    <source>
        <strain evidence="6 7">3_1_6</strain>
    </source>
</reference>
<name>E5Y8M8_BILW3</name>
<feature type="binding site" evidence="5">
    <location>
        <position position="225"/>
    </location>
    <ligand>
        <name>isopentenyl diphosphate</name>
        <dbReference type="ChEBI" id="CHEBI:128769"/>
    </ligand>
</feature>
<evidence type="ECO:0000256" key="5">
    <source>
        <dbReference type="HAMAP-Rule" id="MF_00191"/>
    </source>
</evidence>
<dbReference type="Proteomes" id="UP000006034">
    <property type="component" value="Unassembled WGS sequence"/>
</dbReference>
<comment type="similarity">
    <text evidence="5">Belongs to the IspH family.</text>
</comment>
<comment type="pathway">
    <text evidence="5">Isoprenoid biosynthesis; isopentenyl diphosphate biosynthesis via DXP pathway; isopentenyl diphosphate from 1-deoxy-D-xylulose 5-phosphate: step 6/6.</text>
</comment>
<comment type="caution">
    <text evidence="5">Lacks conserved residue(s) required for the propagation of feature annotation.</text>
</comment>
<dbReference type="eggNOG" id="COG0761">
    <property type="taxonomic scope" value="Bacteria"/>
</dbReference>
<dbReference type="UniPathway" id="UPA00056">
    <property type="reaction ID" value="UER00097"/>
</dbReference>
<organism evidence="6 7">
    <name type="scientific">Bilophila wadsworthia (strain 3_1_6)</name>
    <dbReference type="NCBI Taxonomy" id="563192"/>
    <lineage>
        <taxon>Bacteria</taxon>
        <taxon>Pseudomonadati</taxon>
        <taxon>Thermodesulfobacteriota</taxon>
        <taxon>Desulfovibrionia</taxon>
        <taxon>Desulfovibrionales</taxon>
        <taxon>Desulfovibrionaceae</taxon>
        <taxon>Bilophila</taxon>
    </lineage>
</organism>
<proteinExistence type="inferred from homology"/>
<feature type="binding site" evidence="5">
    <location>
        <position position="269"/>
    </location>
    <ligand>
        <name>(2E)-4-hydroxy-3-methylbut-2-enyl diphosphate</name>
        <dbReference type="ChEBI" id="CHEBI:128753"/>
    </ligand>
</feature>
<evidence type="ECO:0000256" key="1">
    <source>
        <dbReference type="ARBA" id="ARBA00022485"/>
    </source>
</evidence>
<sequence length="285" mass="30910">MATVLRAKTAGFCMGVGLALRKLDQALKEHRARSSGRLVMLGPIIHNPQVMNTYMQQGVVLAHSLDAVQPGDTVIIRAHGVPREDEARLLDLGAHVLDATCPKVKQAQLAIDEATRQGTSLYLFGEAEHPEVQGLVSYANGPCLVFGSLKELKEKQTFKDTHNVVLAAQTTQEREEFEAIKKTLAEGHSLSVLETICDATRRRQQEALMISQQAEAMIVVGGKTSGNTRRLADVAESCGIAVWHIEVPEELPLEALKPYGFIGLTAGASTPRSIIDAVQESLKTL</sequence>
<dbReference type="CDD" id="cd13944">
    <property type="entry name" value="lytB_ispH"/>
    <property type="match status" value="1"/>
</dbReference>
<feature type="binding site" evidence="5">
    <location>
        <position position="227"/>
    </location>
    <ligand>
        <name>(2E)-4-hydroxy-3-methylbut-2-enyl diphosphate</name>
        <dbReference type="ChEBI" id="CHEBI:128753"/>
    </ligand>
</feature>
<comment type="cofactor">
    <cofactor evidence="5">
        <name>[4Fe-4S] cluster</name>
        <dbReference type="ChEBI" id="CHEBI:49883"/>
    </cofactor>
    <text evidence="5">Binds 1 [4Fe-4S] cluster per subunit.</text>
</comment>
<keyword evidence="5" id="KW-0560">Oxidoreductase</keyword>
<dbReference type="GO" id="GO:0051539">
    <property type="term" value="F:4 iron, 4 sulfur cluster binding"/>
    <property type="evidence" value="ECO:0007669"/>
    <property type="project" value="UniProtKB-UniRule"/>
</dbReference>
<keyword evidence="2 5" id="KW-0479">Metal-binding</keyword>
<comment type="catalytic activity">
    <reaction evidence="5">
        <text>dimethylallyl diphosphate + 2 oxidized [2Fe-2S]-[ferredoxin] + H2O = (2E)-4-hydroxy-3-methylbut-2-enyl diphosphate + 2 reduced [2Fe-2S]-[ferredoxin] + 2 H(+)</text>
        <dbReference type="Rhea" id="RHEA:24825"/>
        <dbReference type="Rhea" id="RHEA-COMP:10000"/>
        <dbReference type="Rhea" id="RHEA-COMP:10001"/>
        <dbReference type="ChEBI" id="CHEBI:15377"/>
        <dbReference type="ChEBI" id="CHEBI:15378"/>
        <dbReference type="ChEBI" id="CHEBI:33737"/>
        <dbReference type="ChEBI" id="CHEBI:33738"/>
        <dbReference type="ChEBI" id="CHEBI:57623"/>
        <dbReference type="ChEBI" id="CHEBI:128753"/>
        <dbReference type="EC" id="1.17.7.4"/>
    </reaction>
</comment>
<dbReference type="EC" id="1.17.7.4" evidence="5"/>
<accession>E5Y8M8</accession>
<dbReference type="GO" id="GO:0016114">
    <property type="term" value="P:terpenoid biosynthetic process"/>
    <property type="evidence" value="ECO:0007669"/>
    <property type="project" value="UniProtKB-UniRule"/>
</dbReference>
<feature type="binding site" evidence="5">
    <location>
        <position position="46"/>
    </location>
    <ligand>
        <name>isopentenyl diphosphate</name>
        <dbReference type="ChEBI" id="CHEBI:128769"/>
    </ligand>
</feature>
<feature type="binding site" evidence="5">
    <location>
        <position position="197"/>
    </location>
    <ligand>
        <name>[4Fe-4S] cluster</name>
        <dbReference type="ChEBI" id="CHEBI:49883"/>
    </ligand>
</feature>
<dbReference type="GO" id="GO:0019288">
    <property type="term" value="P:isopentenyl diphosphate biosynthetic process, methylerythritol 4-phosphate pathway"/>
    <property type="evidence" value="ECO:0007669"/>
    <property type="project" value="UniProtKB-UniRule"/>
</dbReference>
<dbReference type="InterPro" id="IPR003451">
    <property type="entry name" value="LytB/IspH"/>
</dbReference>
<feature type="binding site" evidence="5">
    <location>
        <position position="79"/>
    </location>
    <ligand>
        <name>dimethylallyl diphosphate</name>
        <dbReference type="ChEBI" id="CHEBI:57623"/>
    </ligand>
</feature>
<feature type="binding site" evidence="5">
    <location>
        <position position="227"/>
    </location>
    <ligand>
        <name>isopentenyl diphosphate</name>
        <dbReference type="ChEBI" id="CHEBI:128769"/>
    </ligand>
</feature>
<keyword evidence="7" id="KW-1185">Reference proteome</keyword>
<dbReference type="Pfam" id="PF02401">
    <property type="entry name" value="LYTB"/>
    <property type="match status" value="1"/>
</dbReference>
<dbReference type="Gene3D" id="3.40.1010.20">
    <property type="entry name" value="4-hydroxy-3-methylbut-2-enyl diphosphate reductase, catalytic domain"/>
    <property type="match status" value="2"/>
</dbReference>
<evidence type="ECO:0000313" key="6">
    <source>
        <dbReference type="EMBL" id="EFV43648.1"/>
    </source>
</evidence>
<dbReference type="Gene3D" id="3.40.50.11270">
    <property type="match status" value="1"/>
</dbReference>
<feature type="binding site" evidence="5">
    <location>
        <position position="225"/>
    </location>
    <ligand>
        <name>(2E)-4-hydroxy-3-methylbut-2-enyl diphosphate</name>
        <dbReference type="ChEBI" id="CHEBI:128753"/>
    </ligand>
</feature>
<feature type="binding site" evidence="5">
    <location>
        <position position="129"/>
    </location>
    <ligand>
        <name>isopentenyl diphosphate</name>
        <dbReference type="ChEBI" id="CHEBI:128769"/>
    </ligand>
</feature>
<dbReference type="STRING" id="563192.HMPREF0179_02546"/>
<dbReference type="PANTHER" id="PTHR30426">
    <property type="entry name" value="4-HYDROXY-3-METHYLBUT-2-ENYL DIPHOSPHATE REDUCTASE"/>
    <property type="match status" value="1"/>
</dbReference>